<evidence type="ECO:0000256" key="1">
    <source>
        <dbReference type="SAM" id="MobiDB-lite"/>
    </source>
</evidence>
<name>U6GH07_EIMAC</name>
<organism evidence="4 5">
    <name type="scientific">Eimeria acervulina</name>
    <name type="common">Coccidian parasite</name>
    <dbReference type="NCBI Taxonomy" id="5801"/>
    <lineage>
        <taxon>Eukaryota</taxon>
        <taxon>Sar</taxon>
        <taxon>Alveolata</taxon>
        <taxon>Apicomplexa</taxon>
        <taxon>Conoidasida</taxon>
        <taxon>Coccidia</taxon>
        <taxon>Eucoccidiorida</taxon>
        <taxon>Eimeriorina</taxon>
        <taxon>Eimeriidae</taxon>
        <taxon>Eimeria</taxon>
    </lineage>
</organism>
<keyword evidence="2" id="KW-1133">Transmembrane helix</keyword>
<dbReference type="GeneID" id="25270853"/>
<dbReference type="RefSeq" id="XP_013251825.1">
    <property type="nucleotide sequence ID" value="XM_013396371.1"/>
</dbReference>
<dbReference type="EMBL" id="HG670759">
    <property type="protein sequence ID" value="CDI77884.1"/>
    <property type="molecule type" value="Genomic_DNA"/>
</dbReference>
<dbReference type="Proteomes" id="UP000018050">
    <property type="component" value="Unassembled WGS sequence"/>
</dbReference>
<keyword evidence="3" id="KW-0732">Signal</keyword>
<feature type="signal peptide" evidence="3">
    <location>
        <begin position="1"/>
        <end position="18"/>
    </location>
</feature>
<protein>
    <submittedName>
        <fullName evidence="4">Uncharacterized protein</fullName>
    </submittedName>
</protein>
<keyword evidence="2" id="KW-0472">Membrane</keyword>
<evidence type="ECO:0000256" key="2">
    <source>
        <dbReference type="SAM" id="Phobius"/>
    </source>
</evidence>
<feature type="region of interest" description="Disordered" evidence="1">
    <location>
        <begin position="87"/>
        <end position="110"/>
    </location>
</feature>
<feature type="transmembrane region" description="Helical" evidence="2">
    <location>
        <begin position="63"/>
        <end position="83"/>
    </location>
</feature>
<feature type="chain" id="PRO_5004670871" evidence="3">
    <location>
        <begin position="19"/>
        <end position="132"/>
    </location>
</feature>
<accession>U6GH07</accession>
<reference evidence="4" key="2">
    <citation type="submission" date="2013-10" db="EMBL/GenBank/DDBJ databases">
        <authorList>
            <person name="Aslett M."/>
        </authorList>
    </citation>
    <scope>NUCLEOTIDE SEQUENCE</scope>
    <source>
        <strain evidence="4">Houghton</strain>
    </source>
</reference>
<evidence type="ECO:0000313" key="5">
    <source>
        <dbReference type="Proteomes" id="UP000018050"/>
    </source>
</evidence>
<keyword evidence="2" id="KW-0812">Transmembrane</keyword>
<reference evidence="4" key="1">
    <citation type="submission" date="2013-10" db="EMBL/GenBank/DDBJ databases">
        <title>Genomic analysis of the causative agents of coccidiosis in chickens.</title>
        <authorList>
            <person name="Reid A.J."/>
            <person name="Blake D."/>
            <person name="Billington K."/>
            <person name="Browne H."/>
            <person name="Dunn M."/>
            <person name="Hung S."/>
            <person name="Kawahara F."/>
            <person name="Miranda-Saavedra D."/>
            <person name="Mourier T."/>
            <person name="Nagra H."/>
            <person name="Otto T.D."/>
            <person name="Rawlings N."/>
            <person name="Sanchez A."/>
            <person name="Sanders M."/>
            <person name="Subramaniam C."/>
            <person name="Tay Y."/>
            <person name="Dear P."/>
            <person name="Doerig C."/>
            <person name="Gruber A."/>
            <person name="Parkinson J."/>
            <person name="Shirley M."/>
            <person name="Wan K.L."/>
            <person name="Berriman M."/>
            <person name="Tomley F."/>
            <person name="Pain A."/>
        </authorList>
    </citation>
    <scope>NUCLEOTIDE SEQUENCE</scope>
    <source>
        <strain evidence="4">Houghton</strain>
    </source>
</reference>
<sequence>MQSSVPAILTLVVTMVSACNSPAEAPEADVGLSNPEVIELGDDVPSTLSSATPEGGRLSGPRAATVLISTIVAVLIFLLFVVLRRQTPTPQPDQPTVPEDEKPKEEKPEEEVAVAVLFDSGPIELTLALLLE</sequence>
<keyword evidence="5" id="KW-1185">Reference proteome</keyword>
<dbReference type="VEuPathDB" id="ToxoDB:EAH_00027830"/>
<evidence type="ECO:0000256" key="3">
    <source>
        <dbReference type="SAM" id="SignalP"/>
    </source>
</evidence>
<proteinExistence type="predicted"/>
<dbReference type="AlphaFoldDB" id="U6GH07"/>
<gene>
    <name evidence="4" type="ORF">EAH_00027830</name>
</gene>
<evidence type="ECO:0000313" key="4">
    <source>
        <dbReference type="EMBL" id="CDI77884.1"/>
    </source>
</evidence>